<organism evidence="2">
    <name type="scientific">freshwater metagenome</name>
    <dbReference type="NCBI Taxonomy" id="449393"/>
    <lineage>
        <taxon>unclassified sequences</taxon>
        <taxon>metagenomes</taxon>
        <taxon>ecological metagenomes</taxon>
    </lineage>
</organism>
<evidence type="ECO:0000256" key="1">
    <source>
        <dbReference type="SAM" id="MobiDB-lite"/>
    </source>
</evidence>
<dbReference type="EMBL" id="CAEZWR010000087">
    <property type="protein sequence ID" value="CAB4666060.1"/>
    <property type="molecule type" value="Genomic_DNA"/>
</dbReference>
<gene>
    <name evidence="2" type="ORF">UFOPK2282_00831</name>
</gene>
<accession>A0A6J6LVW7</accession>
<dbReference type="AlphaFoldDB" id="A0A6J6LVW7"/>
<evidence type="ECO:0000313" key="2">
    <source>
        <dbReference type="EMBL" id="CAB4666060.1"/>
    </source>
</evidence>
<name>A0A6J6LVW7_9ZZZZ</name>
<feature type="compositionally biased region" description="Low complexity" evidence="1">
    <location>
        <begin position="8"/>
        <end position="19"/>
    </location>
</feature>
<sequence length="180" mass="19008">MALMRVESTNTRNCSTRSSPPSSPAKVCSAKARHFNASSTVGPYNLRSFRKAARRSSTQACRAGSASRSLRYPAICAPASPSNTLTCRSCDRISPNDASIVASRSIAFKAFDTSPTTPSLFSLPTKVSCANVRSSRSAPAFDNLAACRSRASSSPNSGFTAVICSRPSRNCAASRSRSAR</sequence>
<feature type="region of interest" description="Disordered" evidence="1">
    <location>
        <begin position="1"/>
        <end position="25"/>
    </location>
</feature>
<proteinExistence type="predicted"/>
<protein>
    <submittedName>
        <fullName evidence="2">Unannotated protein</fullName>
    </submittedName>
</protein>
<reference evidence="2" key="1">
    <citation type="submission" date="2020-05" db="EMBL/GenBank/DDBJ databases">
        <authorList>
            <person name="Chiriac C."/>
            <person name="Salcher M."/>
            <person name="Ghai R."/>
            <person name="Kavagutti S V."/>
        </authorList>
    </citation>
    <scope>NUCLEOTIDE SEQUENCE</scope>
</reference>